<evidence type="ECO:0000313" key="1">
    <source>
        <dbReference type="EMBL" id="MFD2170299.1"/>
    </source>
</evidence>
<dbReference type="EMBL" id="JBHUIO010000005">
    <property type="protein sequence ID" value="MFD2170299.1"/>
    <property type="molecule type" value="Genomic_DNA"/>
</dbReference>
<accession>A0ABW4ZXA7</accession>
<comment type="caution">
    <text evidence="1">The sequence shown here is derived from an EMBL/GenBank/DDBJ whole genome shotgun (WGS) entry which is preliminary data.</text>
</comment>
<dbReference type="RefSeq" id="WP_386046124.1">
    <property type="nucleotide sequence ID" value="NZ_JBHUIO010000005.1"/>
</dbReference>
<dbReference type="Proteomes" id="UP001597343">
    <property type="component" value="Unassembled WGS sequence"/>
</dbReference>
<evidence type="ECO:0000313" key="2">
    <source>
        <dbReference type="Proteomes" id="UP001597343"/>
    </source>
</evidence>
<organism evidence="1 2">
    <name type="scientific">Tumebacillus lipolyticus</name>
    <dbReference type="NCBI Taxonomy" id="1280370"/>
    <lineage>
        <taxon>Bacteria</taxon>
        <taxon>Bacillati</taxon>
        <taxon>Bacillota</taxon>
        <taxon>Bacilli</taxon>
        <taxon>Bacillales</taxon>
        <taxon>Alicyclobacillaceae</taxon>
        <taxon>Tumebacillus</taxon>
    </lineage>
</organism>
<sequence>MTYESKTDWKYEDVVSEQDLNRIEGGIVETQTKVDAHVNRKDNPHGVTPTQIGAETTTGAQAKVDAHANRKDNPHAVTADQIGAIAKGANNSSVSMYTAVLQPIDTRSINLIYTNGLLTKVDEKDGNAIVKTTELTYTNGKLSSVKETAGGKTITETLNYNADGTLAGVTKAVS</sequence>
<proteinExistence type="predicted"/>
<evidence type="ECO:0008006" key="3">
    <source>
        <dbReference type="Google" id="ProtNLM"/>
    </source>
</evidence>
<protein>
    <recommendedName>
        <fullName evidence="3">YD repeat-containing protein</fullName>
    </recommendedName>
</protein>
<name>A0ABW4ZXA7_9BACL</name>
<gene>
    <name evidence="1" type="ORF">ACFSOY_09840</name>
</gene>
<keyword evidence="2" id="KW-1185">Reference proteome</keyword>
<reference evidence="2" key="1">
    <citation type="journal article" date="2019" name="Int. J. Syst. Evol. Microbiol.">
        <title>The Global Catalogue of Microorganisms (GCM) 10K type strain sequencing project: providing services to taxonomists for standard genome sequencing and annotation.</title>
        <authorList>
            <consortium name="The Broad Institute Genomics Platform"/>
            <consortium name="The Broad Institute Genome Sequencing Center for Infectious Disease"/>
            <person name="Wu L."/>
            <person name="Ma J."/>
        </authorList>
    </citation>
    <scope>NUCLEOTIDE SEQUENCE [LARGE SCALE GENOMIC DNA]</scope>
    <source>
        <strain evidence="2">CGMCC 1.13574</strain>
    </source>
</reference>